<evidence type="ECO:0008006" key="4">
    <source>
        <dbReference type="Google" id="ProtNLM"/>
    </source>
</evidence>
<dbReference type="RefSeq" id="WP_379710952.1">
    <property type="nucleotide sequence ID" value="NZ_JBHSCZ010000005.1"/>
</dbReference>
<evidence type="ECO:0000256" key="1">
    <source>
        <dbReference type="SAM" id="Phobius"/>
    </source>
</evidence>
<proteinExistence type="predicted"/>
<comment type="caution">
    <text evidence="2">The sequence shown here is derived from an EMBL/GenBank/DDBJ whole genome shotgun (WGS) entry which is preliminary data.</text>
</comment>
<organism evidence="2 3">
    <name type="scientific">Ferruginibacter yonginensis</name>
    <dbReference type="NCBI Taxonomy" id="1310416"/>
    <lineage>
        <taxon>Bacteria</taxon>
        <taxon>Pseudomonadati</taxon>
        <taxon>Bacteroidota</taxon>
        <taxon>Chitinophagia</taxon>
        <taxon>Chitinophagales</taxon>
        <taxon>Chitinophagaceae</taxon>
        <taxon>Ferruginibacter</taxon>
    </lineage>
</organism>
<evidence type="ECO:0000313" key="3">
    <source>
        <dbReference type="Proteomes" id="UP001595907"/>
    </source>
</evidence>
<keyword evidence="1" id="KW-0472">Membrane</keyword>
<evidence type="ECO:0000313" key="2">
    <source>
        <dbReference type="EMBL" id="MFC4263859.1"/>
    </source>
</evidence>
<dbReference type="EMBL" id="JBHSCZ010000005">
    <property type="protein sequence ID" value="MFC4263859.1"/>
    <property type="molecule type" value="Genomic_DNA"/>
</dbReference>
<keyword evidence="3" id="KW-1185">Reference proteome</keyword>
<feature type="transmembrane region" description="Helical" evidence="1">
    <location>
        <begin position="164"/>
        <end position="183"/>
    </location>
</feature>
<accession>A0ABV8QUP9</accession>
<protein>
    <recommendedName>
        <fullName evidence="4">CCDC81-like prokaryotic HU domain-containing protein</fullName>
    </recommendedName>
</protein>
<dbReference type="Proteomes" id="UP001595907">
    <property type="component" value="Unassembled WGS sequence"/>
</dbReference>
<reference evidence="3" key="1">
    <citation type="journal article" date="2019" name="Int. J. Syst. Evol. Microbiol.">
        <title>The Global Catalogue of Microorganisms (GCM) 10K type strain sequencing project: providing services to taxonomists for standard genome sequencing and annotation.</title>
        <authorList>
            <consortium name="The Broad Institute Genomics Platform"/>
            <consortium name="The Broad Institute Genome Sequencing Center for Infectious Disease"/>
            <person name="Wu L."/>
            <person name="Ma J."/>
        </authorList>
    </citation>
    <scope>NUCLEOTIDE SEQUENCE [LARGE SCALE GENOMIC DNA]</scope>
    <source>
        <strain evidence="3">CECT 8289</strain>
    </source>
</reference>
<keyword evidence="1" id="KW-1133">Transmembrane helix</keyword>
<name>A0ABV8QUP9_9BACT</name>
<keyword evidence="1" id="KW-0812">Transmembrane</keyword>
<gene>
    <name evidence="2" type="ORF">ACFOWM_13260</name>
</gene>
<sequence>MQHLIAQYLFNNKQCVLPNVGILSIINDSATTIIGEQSIAAPIAQINFTSNINHPYTDVVNFIAYHKNMAVDCAEAALHQFCGNIIGLANNESFTIDMVGTFTAIYKEINFAPATTPAFFNKAVFAERVIHPNDTHEMLVGDTNTDTAAMTAYLEDAPVKAYKWWVAAIIITVLSAAVVIWYYTNTLQHNLGGNRNTIEVTPTTQTYVQP</sequence>